<name>A0A6J7L7A3_9ZZZZ</name>
<evidence type="ECO:0000313" key="2">
    <source>
        <dbReference type="EMBL" id="CAB4962783.1"/>
    </source>
</evidence>
<organism evidence="2">
    <name type="scientific">freshwater metagenome</name>
    <dbReference type="NCBI Taxonomy" id="449393"/>
    <lineage>
        <taxon>unclassified sequences</taxon>
        <taxon>metagenomes</taxon>
        <taxon>ecological metagenomes</taxon>
    </lineage>
</organism>
<feature type="compositionally biased region" description="Low complexity" evidence="1">
    <location>
        <begin position="542"/>
        <end position="554"/>
    </location>
</feature>
<dbReference type="AlphaFoldDB" id="A0A6J7L7A3"/>
<proteinExistence type="predicted"/>
<protein>
    <submittedName>
        <fullName evidence="2">Unannotated protein</fullName>
    </submittedName>
</protein>
<evidence type="ECO:0000256" key="1">
    <source>
        <dbReference type="SAM" id="MobiDB-lite"/>
    </source>
</evidence>
<accession>A0A6J7L7A3</accession>
<feature type="region of interest" description="Disordered" evidence="1">
    <location>
        <begin position="533"/>
        <end position="556"/>
    </location>
</feature>
<dbReference type="EMBL" id="CAFBNQ010000114">
    <property type="protein sequence ID" value="CAB4962783.1"/>
    <property type="molecule type" value="Genomic_DNA"/>
</dbReference>
<gene>
    <name evidence="2" type="ORF">UFOPK3861_00908</name>
</gene>
<sequence length="588" mass="62737">MKKLTSIIVAIAFIFGGSSAVVAAGETVGDAGRSWAIPNDAERGMHIQRFLDSPPGTPASYLIDFQKYQSDAYKDPTCKSAEDPNCTAGSLGFNSMLPVCGTISTVYCIEDFGVISSGGETTKAAFSRYFPNEALNKFEASEKLKLPFGATGSIFDLPSAPHDGGTLYYVSALTQGTLNKSTGADLQALNIEIYPVKLESGDSAIQEIDSGMSMSKGAGDGHPAGQWRFASFGFSGTSFCVAGSAKERLCAQRYSFPADKKFYIKLKLQNKPKGWLHGRIAKPDVSFTEISSGYSFYIAANPVAVPVVYKMYRYPEMPQALKDEYDFKTGGYKPEVALRSPNSNGAPQGCGRSACTEDPLTRNVIIAPAASSKFGMDQLKVWLPFVGDKATTLMGTWSVRTLDENETQGASQCFTSGDKGVTGIVTTNATQYSAGPPSLNKGEGTLEYKVSAPHFTTKGDEFLGTYDLIMRSDVARCVYGFTSAPIRAELSIVNDQGNQKVATEILGEKNGWLYLSAGGFTYSSPTIKVKLEQDAPAPTPTPTASATPTPSASAKPVVKTVTITCIKGKTSKKVTAAKPKCPAGYKKK</sequence>
<reference evidence="2" key="1">
    <citation type="submission" date="2020-05" db="EMBL/GenBank/DDBJ databases">
        <authorList>
            <person name="Chiriac C."/>
            <person name="Salcher M."/>
            <person name="Ghai R."/>
            <person name="Kavagutti S V."/>
        </authorList>
    </citation>
    <scope>NUCLEOTIDE SEQUENCE</scope>
</reference>